<dbReference type="SUPFAM" id="SSF53167">
    <property type="entry name" value="Purine and uridine phosphorylases"/>
    <property type="match status" value="1"/>
</dbReference>
<sequence>MSAAARRRTGGAATGSRVLLCAPLRCEAVALRGATGSPVLRTGLGPWRSARRVAGVPLGPEDAPVLLGLGGGVGDTGPGAVVVADEVRDEAGSVRLPGAAGLAELLRGAGFPVLVGPVASTDHLVGGGERAALATTGVVAVDMESAAVARSAGDRLCAVVRVVVDTARTPLLHPRTADRGLRALLRLRRLAPAVTAWAASSRRCRPATTDHPR</sequence>
<accession>A0ABP6RRM5</accession>
<evidence type="ECO:0000313" key="2">
    <source>
        <dbReference type="Proteomes" id="UP001500483"/>
    </source>
</evidence>
<dbReference type="InterPro" id="IPR035994">
    <property type="entry name" value="Nucleoside_phosphorylase_sf"/>
</dbReference>
<keyword evidence="2" id="KW-1185">Reference proteome</keyword>
<evidence type="ECO:0000313" key="1">
    <source>
        <dbReference type="EMBL" id="GAA3358203.1"/>
    </source>
</evidence>
<dbReference type="Proteomes" id="UP001500483">
    <property type="component" value="Unassembled WGS sequence"/>
</dbReference>
<name>A0ABP6RRM5_9PSEU</name>
<comment type="caution">
    <text evidence="1">The sequence shown here is derived from an EMBL/GenBank/DDBJ whole genome shotgun (WGS) entry which is preliminary data.</text>
</comment>
<dbReference type="EMBL" id="BAAAYK010000038">
    <property type="protein sequence ID" value="GAA3358203.1"/>
    <property type="molecule type" value="Genomic_DNA"/>
</dbReference>
<protein>
    <submittedName>
        <fullName evidence="1">Lipoprotein</fullName>
    </submittedName>
</protein>
<proteinExistence type="predicted"/>
<organism evidence="1 2">
    <name type="scientific">Saccharopolyspora gregorii</name>
    <dbReference type="NCBI Taxonomy" id="33914"/>
    <lineage>
        <taxon>Bacteria</taxon>
        <taxon>Bacillati</taxon>
        <taxon>Actinomycetota</taxon>
        <taxon>Actinomycetes</taxon>
        <taxon>Pseudonocardiales</taxon>
        <taxon>Pseudonocardiaceae</taxon>
        <taxon>Saccharopolyspora</taxon>
    </lineage>
</organism>
<reference evidence="2" key="1">
    <citation type="journal article" date="2019" name="Int. J. Syst. Evol. Microbiol.">
        <title>The Global Catalogue of Microorganisms (GCM) 10K type strain sequencing project: providing services to taxonomists for standard genome sequencing and annotation.</title>
        <authorList>
            <consortium name="The Broad Institute Genomics Platform"/>
            <consortium name="The Broad Institute Genome Sequencing Center for Infectious Disease"/>
            <person name="Wu L."/>
            <person name="Ma J."/>
        </authorList>
    </citation>
    <scope>NUCLEOTIDE SEQUENCE [LARGE SCALE GENOMIC DNA]</scope>
    <source>
        <strain evidence="2">JCM 9687</strain>
    </source>
</reference>
<dbReference type="Gene3D" id="3.40.50.1580">
    <property type="entry name" value="Nucleoside phosphorylase domain"/>
    <property type="match status" value="1"/>
</dbReference>
<gene>
    <name evidence="1" type="ORF">GCM10020366_29370</name>
</gene>
<dbReference type="RefSeq" id="WP_344927103.1">
    <property type="nucleotide sequence ID" value="NZ_BAAAYK010000038.1"/>
</dbReference>
<keyword evidence="1" id="KW-0449">Lipoprotein</keyword>